<protein>
    <submittedName>
        <fullName evidence="1">MarR family transcriptional regulator</fullName>
    </submittedName>
</protein>
<dbReference type="InterPro" id="IPR036388">
    <property type="entry name" value="WH-like_DNA-bd_sf"/>
</dbReference>
<proteinExistence type="predicted"/>
<evidence type="ECO:0000313" key="1">
    <source>
        <dbReference type="EMBL" id="MFC4455263.1"/>
    </source>
</evidence>
<comment type="caution">
    <text evidence="1">The sequence shown here is derived from an EMBL/GenBank/DDBJ whole genome shotgun (WGS) entry which is preliminary data.</text>
</comment>
<dbReference type="SUPFAM" id="SSF46785">
    <property type="entry name" value="Winged helix' DNA-binding domain"/>
    <property type="match status" value="2"/>
</dbReference>
<gene>
    <name evidence="1" type="ORF">ACFO0P_15910</name>
</gene>
<dbReference type="InterPro" id="IPR036390">
    <property type="entry name" value="WH_DNA-bd_sf"/>
</dbReference>
<organism evidence="1 2">
    <name type="scientific">Deinococcus sonorensis</name>
    <dbReference type="NCBI Taxonomy" id="309891"/>
    <lineage>
        <taxon>Bacteria</taxon>
        <taxon>Thermotogati</taxon>
        <taxon>Deinococcota</taxon>
        <taxon>Deinococci</taxon>
        <taxon>Deinococcales</taxon>
        <taxon>Deinococcaceae</taxon>
        <taxon>Deinococcus</taxon>
    </lineage>
</organism>
<dbReference type="RefSeq" id="WP_380129976.1">
    <property type="nucleotide sequence ID" value="NZ_JBHSEG010000008.1"/>
</dbReference>
<accession>A0ABV8YAV0</accession>
<reference evidence="2" key="1">
    <citation type="journal article" date="2019" name="Int. J. Syst. Evol. Microbiol.">
        <title>The Global Catalogue of Microorganisms (GCM) 10K type strain sequencing project: providing services to taxonomists for standard genome sequencing and annotation.</title>
        <authorList>
            <consortium name="The Broad Institute Genomics Platform"/>
            <consortium name="The Broad Institute Genome Sequencing Center for Infectious Disease"/>
            <person name="Wu L."/>
            <person name="Ma J."/>
        </authorList>
    </citation>
    <scope>NUCLEOTIDE SEQUENCE [LARGE SCALE GENOMIC DNA]</scope>
    <source>
        <strain evidence="2">CCUG 39970</strain>
    </source>
</reference>
<name>A0ABV8YAV0_9DEIO</name>
<keyword evidence="2" id="KW-1185">Reference proteome</keyword>
<sequence>MTRDPARDAAQTLLLRALGSQPGTGMTAKGLQRLTGLSPSLLQEVITVLLDAGRVTLRPGDGRRTHSEYHLVQPHEPAALQEGPLSPSAHQVLMVLGHRAEGAQAIAKVLQLERSAVQVALDELEAFRRVERRQVGMLVMYRSRQGASPPEA</sequence>
<dbReference type="Gene3D" id="1.10.10.10">
    <property type="entry name" value="Winged helix-like DNA-binding domain superfamily/Winged helix DNA-binding domain"/>
    <property type="match status" value="1"/>
</dbReference>
<dbReference type="Proteomes" id="UP001595939">
    <property type="component" value="Unassembled WGS sequence"/>
</dbReference>
<evidence type="ECO:0000313" key="2">
    <source>
        <dbReference type="Proteomes" id="UP001595939"/>
    </source>
</evidence>
<dbReference type="EMBL" id="JBHSEG010000008">
    <property type="protein sequence ID" value="MFC4455263.1"/>
    <property type="molecule type" value="Genomic_DNA"/>
</dbReference>